<dbReference type="EMBL" id="DXBY01000277">
    <property type="protein sequence ID" value="HIZ37277.1"/>
    <property type="molecule type" value="Genomic_DNA"/>
</dbReference>
<dbReference type="SUPFAM" id="SSF46689">
    <property type="entry name" value="Homeodomain-like"/>
    <property type="match status" value="1"/>
</dbReference>
<dbReference type="GO" id="GO:0000976">
    <property type="term" value="F:transcription cis-regulatory region binding"/>
    <property type="evidence" value="ECO:0007669"/>
    <property type="project" value="TreeGrafter"/>
</dbReference>
<feature type="DNA-binding region" description="H-T-H motif" evidence="4">
    <location>
        <begin position="3"/>
        <end position="22"/>
    </location>
</feature>
<keyword evidence="1" id="KW-0805">Transcription regulation</keyword>
<dbReference type="PANTHER" id="PTHR30055:SF234">
    <property type="entry name" value="HTH-TYPE TRANSCRIPTIONAL REGULATOR BETI"/>
    <property type="match status" value="1"/>
</dbReference>
<reference evidence="6" key="1">
    <citation type="journal article" date="2021" name="PeerJ">
        <title>Extensive microbial diversity within the chicken gut microbiome revealed by metagenomics and culture.</title>
        <authorList>
            <person name="Gilroy R."/>
            <person name="Ravi A."/>
            <person name="Getino M."/>
            <person name="Pursley I."/>
            <person name="Horton D.L."/>
            <person name="Alikhan N.F."/>
            <person name="Baker D."/>
            <person name="Gharbi K."/>
            <person name="Hall N."/>
            <person name="Watson M."/>
            <person name="Adriaenssens E.M."/>
            <person name="Foster-Nyarko E."/>
            <person name="Jarju S."/>
            <person name="Secka A."/>
            <person name="Antonio M."/>
            <person name="Oren A."/>
            <person name="Chaudhuri R.R."/>
            <person name="La Ragione R."/>
            <person name="Hildebrand F."/>
            <person name="Pallen M.J."/>
        </authorList>
    </citation>
    <scope>NUCLEOTIDE SEQUENCE</scope>
    <source>
        <strain evidence="6">ChiGjej4B4-7305</strain>
    </source>
</reference>
<comment type="caution">
    <text evidence="6">The sequence shown here is derived from an EMBL/GenBank/DDBJ whole genome shotgun (WGS) entry which is preliminary data.</text>
</comment>
<feature type="non-terminal residue" evidence="6">
    <location>
        <position position="1"/>
    </location>
</feature>
<keyword evidence="3" id="KW-0804">Transcription</keyword>
<accession>A0A9D2EHC4</accession>
<dbReference type="InterPro" id="IPR001647">
    <property type="entry name" value="HTH_TetR"/>
</dbReference>
<dbReference type="AlphaFoldDB" id="A0A9D2EHC4"/>
<gene>
    <name evidence="6" type="ORF">H9815_15990</name>
</gene>
<dbReference type="Gene3D" id="1.10.357.10">
    <property type="entry name" value="Tetracycline Repressor, domain 2"/>
    <property type="match status" value="1"/>
</dbReference>
<dbReference type="Pfam" id="PF00440">
    <property type="entry name" value="TetR_N"/>
    <property type="match status" value="1"/>
</dbReference>
<evidence type="ECO:0000256" key="3">
    <source>
        <dbReference type="ARBA" id="ARBA00023163"/>
    </source>
</evidence>
<evidence type="ECO:0000313" key="7">
    <source>
        <dbReference type="Proteomes" id="UP000824037"/>
    </source>
</evidence>
<evidence type="ECO:0000259" key="5">
    <source>
        <dbReference type="PROSITE" id="PS50977"/>
    </source>
</evidence>
<dbReference type="InterPro" id="IPR050109">
    <property type="entry name" value="HTH-type_TetR-like_transc_reg"/>
</dbReference>
<dbReference type="PANTHER" id="PTHR30055">
    <property type="entry name" value="HTH-TYPE TRANSCRIPTIONAL REGULATOR RUTR"/>
    <property type="match status" value="1"/>
</dbReference>
<dbReference type="Proteomes" id="UP000824037">
    <property type="component" value="Unassembled WGS sequence"/>
</dbReference>
<proteinExistence type="predicted"/>
<evidence type="ECO:0000313" key="6">
    <source>
        <dbReference type="EMBL" id="HIZ37277.1"/>
    </source>
</evidence>
<dbReference type="InterPro" id="IPR009057">
    <property type="entry name" value="Homeodomain-like_sf"/>
</dbReference>
<sequence>DFTVDELAERADVSRRTVFNHFASLDDVVAEVGANVLGGLIEKLADPIEAGRPSSAGTLLDELAEVVRSTDLVTPMAYLTRTLGGTDPNGPWHANLLNQALTEVGTGLVAALRRRHPDADPLDLQLLVSSFTGGVLVLHSHWWQQTGAADDTASREVWAGLLDHLIDQLRTGFGTH</sequence>
<organism evidence="6 7">
    <name type="scientific">Candidatus Ruania gallistercoris</name>
    <dbReference type="NCBI Taxonomy" id="2838746"/>
    <lineage>
        <taxon>Bacteria</taxon>
        <taxon>Bacillati</taxon>
        <taxon>Actinomycetota</taxon>
        <taxon>Actinomycetes</taxon>
        <taxon>Micrococcales</taxon>
        <taxon>Ruaniaceae</taxon>
        <taxon>Ruania</taxon>
    </lineage>
</organism>
<name>A0A9D2EHC4_9MICO</name>
<dbReference type="GO" id="GO:0003700">
    <property type="term" value="F:DNA-binding transcription factor activity"/>
    <property type="evidence" value="ECO:0007669"/>
    <property type="project" value="TreeGrafter"/>
</dbReference>
<dbReference type="PROSITE" id="PS50977">
    <property type="entry name" value="HTH_TETR_2"/>
    <property type="match status" value="1"/>
</dbReference>
<evidence type="ECO:0000256" key="1">
    <source>
        <dbReference type="ARBA" id="ARBA00023015"/>
    </source>
</evidence>
<evidence type="ECO:0000256" key="4">
    <source>
        <dbReference type="PROSITE-ProRule" id="PRU00335"/>
    </source>
</evidence>
<keyword evidence="2 4" id="KW-0238">DNA-binding</keyword>
<protein>
    <submittedName>
        <fullName evidence="6">TetR/AcrR family transcriptional regulator</fullName>
    </submittedName>
</protein>
<reference evidence="6" key="2">
    <citation type="submission" date="2021-04" db="EMBL/GenBank/DDBJ databases">
        <authorList>
            <person name="Gilroy R."/>
        </authorList>
    </citation>
    <scope>NUCLEOTIDE SEQUENCE</scope>
    <source>
        <strain evidence="6">ChiGjej4B4-7305</strain>
    </source>
</reference>
<evidence type="ECO:0000256" key="2">
    <source>
        <dbReference type="ARBA" id="ARBA00023125"/>
    </source>
</evidence>
<feature type="domain" description="HTH tetR-type" evidence="5">
    <location>
        <begin position="1"/>
        <end position="40"/>
    </location>
</feature>